<dbReference type="AlphaFoldDB" id="A0A178IKZ8"/>
<evidence type="ECO:0000313" key="2">
    <source>
        <dbReference type="Proteomes" id="UP000078486"/>
    </source>
</evidence>
<dbReference type="Gene3D" id="3.30.700.10">
    <property type="entry name" value="Glycoprotein, Type 4 Pilin"/>
    <property type="match status" value="1"/>
</dbReference>
<dbReference type="InterPro" id="IPR045584">
    <property type="entry name" value="Pilin-like"/>
</dbReference>
<protein>
    <recommendedName>
        <fullName evidence="3">Type II secretion system protein GspG C-terminal domain-containing protein</fullName>
    </recommendedName>
</protein>
<dbReference type="Proteomes" id="UP000078486">
    <property type="component" value="Unassembled WGS sequence"/>
</dbReference>
<dbReference type="STRING" id="1184151.AW736_07145"/>
<dbReference type="Pfam" id="PF07963">
    <property type="entry name" value="N_methyl"/>
    <property type="match status" value="1"/>
</dbReference>
<proteinExistence type="predicted"/>
<evidence type="ECO:0008006" key="3">
    <source>
        <dbReference type="Google" id="ProtNLM"/>
    </source>
</evidence>
<dbReference type="NCBIfam" id="TIGR02532">
    <property type="entry name" value="IV_pilin_GFxxxE"/>
    <property type="match status" value="1"/>
</dbReference>
<comment type="caution">
    <text evidence="1">The sequence shown here is derived from an EMBL/GenBank/DDBJ whole genome shotgun (WGS) entry which is preliminary data.</text>
</comment>
<name>A0A178IKZ8_9BACT</name>
<dbReference type="PROSITE" id="PS00409">
    <property type="entry name" value="PROKAR_NTER_METHYL"/>
    <property type="match status" value="1"/>
</dbReference>
<sequence>MGRKKQGFSLIELLVVVSLLAAVAFIATGTFRGVGENANDRLVRVEMQEIAKAIRQFKADTGYYPKTGPFALSDSDGVPYANLNSYLGTSASAAERERWFYSPANFYQLLASTSPLAGTGHPLETWTPESGRGWRGPYLKGFEDGFVDIGDGINDGTALGDVSGDPLAGNRIPNVPGLADPFDHRTANARLDWSATPGGTKREKWGRPYLFLDLDADASVVRMGLVSMGPDGEYGTDDDIQLSID</sequence>
<gene>
    <name evidence="1" type="ORF">AW736_07145</name>
</gene>
<dbReference type="InterPro" id="IPR012902">
    <property type="entry name" value="N_methyl_site"/>
</dbReference>
<keyword evidence="2" id="KW-1185">Reference proteome</keyword>
<dbReference type="SUPFAM" id="SSF54523">
    <property type="entry name" value="Pili subunits"/>
    <property type="match status" value="1"/>
</dbReference>
<evidence type="ECO:0000313" key="1">
    <source>
        <dbReference type="EMBL" id="OAM90560.1"/>
    </source>
</evidence>
<organism evidence="1 2">
    <name type="scientific">Termitidicoccus mucosus</name>
    <dbReference type="NCBI Taxonomy" id="1184151"/>
    <lineage>
        <taxon>Bacteria</taxon>
        <taxon>Pseudomonadati</taxon>
        <taxon>Verrucomicrobiota</taxon>
        <taxon>Opitutia</taxon>
        <taxon>Opitutales</taxon>
        <taxon>Opitutaceae</taxon>
        <taxon>Termitidicoccus</taxon>
    </lineage>
</organism>
<reference evidence="1 2" key="1">
    <citation type="submission" date="2016-01" db="EMBL/GenBank/DDBJ databases">
        <title>High potential of lignocellulose degradation of a new Verrucomicrobia species.</title>
        <authorList>
            <person name="Wang Y."/>
            <person name="Shi Y."/>
            <person name="Qiu Z."/>
            <person name="Liu S."/>
            <person name="Yang H."/>
        </authorList>
    </citation>
    <scope>NUCLEOTIDE SEQUENCE [LARGE SCALE GENOMIC DNA]</scope>
    <source>
        <strain evidence="1 2">TSB47</strain>
    </source>
</reference>
<dbReference type="EMBL" id="LRRQ01000054">
    <property type="protein sequence ID" value="OAM90560.1"/>
    <property type="molecule type" value="Genomic_DNA"/>
</dbReference>
<accession>A0A178IKZ8</accession>